<evidence type="ECO:0000256" key="6">
    <source>
        <dbReference type="PROSITE-ProRule" id="PRU00035"/>
    </source>
</evidence>
<evidence type="ECO:0000256" key="3">
    <source>
        <dbReference type="ARBA" id="ARBA00023117"/>
    </source>
</evidence>
<keyword evidence="3 6" id="KW-0103">Bromodomain</keyword>
<gene>
    <name evidence="9" type="ORF">HGRIS_001806</name>
</gene>
<evidence type="ECO:0000256" key="4">
    <source>
        <dbReference type="ARBA" id="ARBA00023163"/>
    </source>
</evidence>
<dbReference type="PANTHER" id="PTHR47343:SF1">
    <property type="entry name" value="TRANSCRIPTIONAL ACTIVATOR SPT7"/>
    <property type="match status" value="1"/>
</dbReference>
<comment type="subcellular location">
    <subcellularLocation>
        <location evidence="1">Nucleus</location>
    </subcellularLocation>
</comment>
<feature type="region of interest" description="Disordered" evidence="7">
    <location>
        <begin position="338"/>
        <end position="365"/>
    </location>
</feature>
<sequence>MLNLLRTLTESHIPISSDGNLKLLLTSVKESRRQNSDTKLVDPFYDSLEGLLIDLRTISIDNRDAEAFLRPVQRSEVPDYYEVIANPMDLQTMLKKVKQKSYKSKKEFKDDLDLIWSNCYTYNAVESHPLRQAAKRLKVKAERLLRHITDRKERMDPAIPADLLPSSSRPRLNGFTQVNGHLRSRTPTIKPSTPLPNRPAVSFKDVPFQDTPAIIRTADCMGTFLELDRELDTNNLDMSKFLAHSSIFDQLPEFNLDSPYENESFDLYTPDGSPMNVDESTGEKRKLNGAVNRPRKRARFSSALPDVQSHQMTHLWWRVVHSEDLVGNGLPAIAYPTSASLRTPKAPGKRKRRKDIAQHSPQPKSLLSLMNKNISSLRRVRQTHTKYAALNLSTAGANEDGEGGAGADVSGIAGLGAGGAAGFIPGVGEDDAGSAEDNQIDERPWLARWKGKGPIRGGIDIGAKNADSCLRWMGEKVLEHAGFQGTSEEALDVFTGVATEYLLNVGRTLRFMCDKYSHTMSPEEITLHALFESGVSEVQDLERYISDDVERYGTRLGDLEKKLVNAYREATAGEVLDEDGFFEEDEEEEGALVMGNFADAFGDDFLGLRELGIAAEHGLSTLTIPKRLFKPKKGDNRASAVYVFNLFLSFQNTHSILSVKPAEPPLPYPLPPPLIPLDSSKIEDQIGLLRPYYMERITALTTVAPTAPTAPPPPNYPGLAPPGVQPSEMPAALGNLVTLPDDMPTAAQAKMGPLGQIVKGAPAGSSKKKKASAPAPPGPPNPSAVTAGGAVPAEGTPGPSPKKKGATGVGRGNGGKKKPGADGQGEGQSSFALPPPVIAASA</sequence>
<dbReference type="Gene3D" id="1.10.20.10">
    <property type="entry name" value="Histone, subunit A"/>
    <property type="match status" value="1"/>
</dbReference>
<evidence type="ECO:0000256" key="1">
    <source>
        <dbReference type="ARBA" id="ARBA00004123"/>
    </source>
</evidence>
<dbReference type="PRINTS" id="PR00503">
    <property type="entry name" value="BROMODOMAIN"/>
</dbReference>
<protein>
    <recommendedName>
        <fullName evidence="8">Bromo domain-containing protein</fullName>
    </recommendedName>
</protein>
<evidence type="ECO:0000256" key="5">
    <source>
        <dbReference type="ARBA" id="ARBA00023242"/>
    </source>
</evidence>
<keyword evidence="4" id="KW-0804">Transcription</keyword>
<dbReference type="PROSITE" id="PS50014">
    <property type="entry name" value="BROMODOMAIN_2"/>
    <property type="match status" value="1"/>
</dbReference>
<dbReference type="Proteomes" id="UP001556367">
    <property type="component" value="Unassembled WGS sequence"/>
</dbReference>
<dbReference type="InterPro" id="IPR001487">
    <property type="entry name" value="Bromodomain"/>
</dbReference>
<dbReference type="InterPro" id="IPR006565">
    <property type="entry name" value="BTP"/>
</dbReference>
<evidence type="ECO:0000259" key="8">
    <source>
        <dbReference type="PROSITE" id="PS50014"/>
    </source>
</evidence>
<dbReference type="Gene3D" id="1.20.920.10">
    <property type="entry name" value="Bromodomain-like"/>
    <property type="match status" value="1"/>
</dbReference>
<dbReference type="PANTHER" id="PTHR47343">
    <property type="entry name" value="TRANSCRIPTIONAL ACTIVATOR SPT7"/>
    <property type="match status" value="1"/>
</dbReference>
<dbReference type="EMBL" id="JASNQZ010000006">
    <property type="protein sequence ID" value="KAL0955565.1"/>
    <property type="molecule type" value="Genomic_DNA"/>
</dbReference>
<dbReference type="CDD" id="cd22927">
    <property type="entry name" value="HFD_SPT7"/>
    <property type="match status" value="1"/>
</dbReference>
<name>A0ABR3JII3_9AGAR</name>
<comment type="caution">
    <text evidence="9">The sequence shown here is derived from an EMBL/GenBank/DDBJ whole genome shotgun (WGS) entry which is preliminary data.</text>
</comment>
<evidence type="ECO:0000256" key="2">
    <source>
        <dbReference type="ARBA" id="ARBA00023015"/>
    </source>
</evidence>
<keyword evidence="2" id="KW-0805">Transcription regulation</keyword>
<dbReference type="SUPFAM" id="SSF47370">
    <property type="entry name" value="Bromodomain"/>
    <property type="match status" value="1"/>
</dbReference>
<feature type="compositionally biased region" description="Polar residues" evidence="7">
    <location>
        <begin position="182"/>
        <end position="191"/>
    </location>
</feature>
<dbReference type="InterPro" id="IPR036427">
    <property type="entry name" value="Bromodomain-like_sf"/>
</dbReference>
<accession>A0ABR3JII3</accession>
<dbReference type="InterPro" id="IPR037782">
    <property type="entry name" value="Spt7"/>
</dbReference>
<feature type="region of interest" description="Disordered" evidence="7">
    <location>
        <begin position="182"/>
        <end position="203"/>
    </location>
</feature>
<keyword evidence="10" id="KW-1185">Reference proteome</keyword>
<dbReference type="InterPro" id="IPR009072">
    <property type="entry name" value="Histone-fold"/>
</dbReference>
<dbReference type="Pfam" id="PF07524">
    <property type="entry name" value="Bromo_TP"/>
    <property type="match status" value="1"/>
</dbReference>
<proteinExistence type="predicted"/>
<evidence type="ECO:0000313" key="9">
    <source>
        <dbReference type="EMBL" id="KAL0955565.1"/>
    </source>
</evidence>
<feature type="compositionally biased region" description="Pro residues" evidence="7">
    <location>
        <begin position="833"/>
        <end position="842"/>
    </location>
</feature>
<dbReference type="SMART" id="SM00297">
    <property type="entry name" value="BROMO"/>
    <property type="match status" value="1"/>
</dbReference>
<dbReference type="Pfam" id="PF00439">
    <property type="entry name" value="Bromodomain"/>
    <property type="match status" value="1"/>
</dbReference>
<evidence type="ECO:0000256" key="7">
    <source>
        <dbReference type="SAM" id="MobiDB-lite"/>
    </source>
</evidence>
<feature type="region of interest" description="Disordered" evidence="7">
    <location>
        <begin position="745"/>
        <end position="842"/>
    </location>
</feature>
<keyword evidence="5" id="KW-0539">Nucleus</keyword>
<feature type="domain" description="Bromo" evidence="8">
    <location>
        <begin position="60"/>
        <end position="130"/>
    </location>
</feature>
<reference evidence="10" key="1">
    <citation type="submission" date="2024-06" db="EMBL/GenBank/DDBJ databases">
        <title>Multi-omics analyses provide insights into the biosynthesis of the anticancer antibiotic pleurotin in Hohenbuehelia grisea.</title>
        <authorList>
            <person name="Weaver J.A."/>
            <person name="Alberti F."/>
        </authorList>
    </citation>
    <scope>NUCLEOTIDE SEQUENCE [LARGE SCALE GENOMIC DNA]</scope>
    <source>
        <strain evidence="10">T-177</strain>
    </source>
</reference>
<evidence type="ECO:0000313" key="10">
    <source>
        <dbReference type="Proteomes" id="UP001556367"/>
    </source>
</evidence>
<organism evidence="9 10">
    <name type="scientific">Hohenbuehelia grisea</name>
    <dbReference type="NCBI Taxonomy" id="104357"/>
    <lineage>
        <taxon>Eukaryota</taxon>
        <taxon>Fungi</taxon>
        <taxon>Dikarya</taxon>
        <taxon>Basidiomycota</taxon>
        <taxon>Agaricomycotina</taxon>
        <taxon>Agaricomycetes</taxon>
        <taxon>Agaricomycetidae</taxon>
        <taxon>Agaricales</taxon>
        <taxon>Pleurotineae</taxon>
        <taxon>Pleurotaceae</taxon>
        <taxon>Hohenbuehelia</taxon>
    </lineage>
</organism>